<evidence type="ECO:0000259" key="2">
    <source>
        <dbReference type="Pfam" id="PF03184"/>
    </source>
</evidence>
<dbReference type="Proteomes" id="UP000801492">
    <property type="component" value="Unassembled WGS sequence"/>
</dbReference>
<dbReference type="OrthoDB" id="6758441at2759"/>
<accession>A0A8K0DE68</accession>
<dbReference type="AlphaFoldDB" id="A0A8K0DE68"/>
<gene>
    <name evidence="3" type="ORF">ILUMI_04580</name>
</gene>
<dbReference type="GO" id="GO:0003676">
    <property type="term" value="F:nucleic acid binding"/>
    <property type="evidence" value="ECO:0007669"/>
    <property type="project" value="InterPro"/>
</dbReference>
<dbReference type="Pfam" id="PF03184">
    <property type="entry name" value="DDE_1"/>
    <property type="match status" value="1"/>
</dbReference>
<dbReference type="InterPro" id="IPR004875">
    <property type="entry name" value="DDE_SF_endonuclease_dom"/>
</dbReference>
<comment type="caution">
    <text evidence="3">The sequence shown here is derived from an EMBL/GenBank/DDBJ whole genome shotgun (WGS) entry which is preliminary data.</text>
</comment>
<feature type="domain" description="DDE-1" evidence="2">
    <location>
        <begin position="3"/>
        <end position="76"/>
    </location>
</feature>
<sequence>MKVEVFSEWFGYFLVHTKPTAEDQILLILGSHNSRMKNLNAIMKARENNVTILFPSSTTHWLQSLDVAVMFPLSCYLDQSLETWFNNHPGWTVLVFQMSSIFCEAYLIGCTPKNTAKGFQKTGILTFNANLFTDIDFVAAEVTNIDSPDMTPVDVSHDTISENEPRQDLYNHPPNLVVQEPSLESIPGTSSARSSDPPKHT</sequence>
<name>A0A8K0DE68_IGNLU</name>
<keyword evidence="4" id="KW-1185">Reference proteome</keyword>
<organism evidence="3 4">
    <name type="scientific">Ignelater luminosus</name>
    <name type="common">Cucubano</name>
    <name type="synonym">Pyrophorus luminosus</name>
    <dbReference type="NCBI Taxonomy" id="2038154"/>
    <lineage>
        <taxon>Eukaryota</taxon>
        <taxon>Metazoa</taxon>
        <taxon>Ecdysozoa</taxon>
        <taxon>Arthropoda</taxon>
        <taxon>Hexapoda</taxon>
        <taxon>Insecta</taxon>
        <taxon>Pterygota</taxon>
        <taxon>Neoptera</taxon>
        <taxon>Endopterygota</taxon>
        <taxon>Coleoptera</taxon>
        <taxon>Polyphaga</taxon>
        <taxon>Elateriformia</taxon>
        <taxon>Elateroidea</taxon>
        <taxon>Elateridae</taxon>
        <taxon>Agrypninae</taxon>
        <taxon>Pyrophorini</taxon>
        <taxon>Ignelater</taxon>
    </lineage>
</organism>
<feature type="region of interest" description="Disordered" evidence="1">
    <location>
        <begin position="163"/>
        <end position="201"/>
    </location>
</feature>
<reference evidence="3" key="1">
    <citation type="submission" date="2019-08" db="EMBL/GenBank/DDBJ databases">
        <title>The genome of the North American firefly Photinus pyralis.</title>
        <authorList>
            <consortium name="Photinus pyralis genome working group"/>
            <person name="Fallon T.R."/>
            <person name="Sander Lower S.E."/>
            <person name="Weng J.-K."/>
        </authorList>
    </citation>
    <scope>NUCLEOTIDE SEQUENCE</scope>
    <source>
        <strain evidence="3">TRF0915ILg1</strain>
        <tissue evidence="3">Whole body</tissue>
    </source>
</reference>
<evidence type="ECO:0000256" key="1">
    <source>
        <dbReference type="SAM" id="MobiDB-lite"/>
    </source>
</evidence>
<proteinExistence type="predicted"/>
<dbReference type="EMBL" id="VTPC01001539">
    <property type="protein sequence ID" value="KAF2901608.1"/>
    <property type="molecule type" value="Genomic_DNA"/>
</dbReference>
<evidence type="ECO:0000313" key="3">
    <source>
        <dbReference type="EMBL" id="KAF2901608.1"/>
    </source>
</evidence>
<protein>
    <recommendedName>
        <fullName evidence="2">DDE-1 domain-containing protein</fullName>
    </recommendedName>
</protein>
<evidence type="ECO:0000313" key="4">
    <source>
        <dbReference type="Proteomes" id="UP000801492"/>
    </source>
</evidence>